<dbReference type="AlphaFoldDB" id="A0A7S1NAL0"/>
<protein>
    <submittedName>
        <fullName evidence="2">Uncharacterized protein</fullName>
    </submittedName>
</protein>
<sequence>MTRMSDDGFFEWNSRIGIDTDDLGVYMLHWCLLAGFFPILIVYGLALPLLWLSVKFHRPQQSSSALCPRHQDSLGSQAACNANGFDQFYRSLSEDCERNCLSFWRSCPPVVPHHLDGFSTKEQAANLRAVVFWHYLHLWFGSLPGFRDLLRVKGFQVWSSVLRIPFCDVAVVLDFFDSMALTTRTFVKSAETVECSFNAASVLGAVRLLWFCCALQCFAGQRIGPDRALTAYCLIYPLTDNYLDDPDMSREKKKRFNKQLEAWIRKGTDNADSPEDRTEALVCTMLDAMAEAWPRGPYPQVHYSLNAIHTAQTLSVDQTGGSQCSESFLEQVSAMKGGASLVAAGCLVKGELSPEDLQWLQYLGLGFQLLDDLQDLRSDHEEGRCTLFTLRVQEGGTMDGRIGQLLQYIAHPQALGLCSPDSGDLSDYLKVAIARLTTFLVLEAAAQLQEFLSPECRRVLEEVSPVALNRLKDFRFESRLYDIVCAAKL</sequence>
<keyword evidence="1" id="KW-1133">Transmembrane helix</keyword>
<dbReference type="PROSITE" id="PS00444">
    <property type="entry name" value="POLYPRENYL_SYNTHASE_2"/>
    <property type="match status" value="1"/>
</dbReference>
<dbReference type="InterPro" id="IPR033749">
    <property type="entry name" value="Polyprenyl_synt_CS"/>
</dbReference>
<keyword evidence="1" id="KW-0472">Membrane</keyword>
<dbReference type="EMBL" id="HBGA01047698">
    <property type="protein sequence ID" value="CAD9006411.1"/>
    <property type="molecule type" value="Transcribed_RNA"/>
</dbReference>
<dbReference type="Gene3D" id="1.10.600.10">
    <property type="entry name" value="Farnesyl Diphosphate Synthase"/>
    <property type="match status" value="1"/>
</dbReference>
<dbReference type="SUPFAM" id="SSF48576">
    <property type="entry name" value="Terpenoid synthases"/>
    <property type="match status" value="1"/>
</dbReference>
<dbReference type="InterPro" id="IPR008949">
    <property type="entry name" value="Isoprenoid_synthase_dom_sf"/>
</dbReference>
<reference evidence="2" key="1">
    <citation type="submission" date="2021-01" db="EMBL/GenBank/DDBJ databases">
        <authorList>
            <person name="Corre E."/>
            <person name="Pelletier E."/>
            <person name="Niang G."/>
            <person name="Scheremetjew M."/>
            <person name="Finn R."/>
            <person name="Kale V."/>
            <person name="Holt S."/>
            <person name="Cochrane G."/>
            <person name="Meng A."/>
            <person name="Brown T."/>
            <person name="Cohen L."/>
        </authorList>
    </citation>
    <scope>NUCLEOTIDE SEQUENCE</scope>
    <source>
        <strain evidence="2">NIES-381</strain>
    </source>
</reference>
<organism evidence="2">
    <name type="scientific">Eutreptiella gymnastica</name>
    <dbReference type="NCBI Taxonomy" id="73025"/>
    <lineage>
        <taxon>Eukaryota</taxon>
        <taxon>Discoba</taxon>
        <taxon>Euglenozoa</taxon>
        <taxon>Euglenida</taxon>
        <taxon>Spirocuta</taxon>
        <taxon>Euglenophyceae</taxon>
        <taxon>Eutreptiales</taxon>
        <taxon>Eutreptiaceae</taxon>
        <taxon>Eutreptiella</taxon>
    </lineage>
</organism>
<evidence type="ECO:0000256" key="1">
    <source>
        <dbReference type="SAM" id="Phobius"/>
    </source>
</evidence>
<dbReference type="CDD" id="cd00385">
    <property type="entry name" value="Isoprenoid_Biosyn_C1"/>
    <property type="match status" value="1"/>
</dbReference>
<proteinExistence type="predicted"/>
<gene>
    <name evidence="2" type="ORF">EGYM00392_LOCUS17501</name>
</gene>
<keyword evidence="1" id="KW-0812">Transmembrane</keyword>
<evidence type="ECO:0000313" key="2">
    <source>
        <dbReference type="EMBL" id="CAD9006411.1"/>
    </source>
</evidence>
<name>A0A7S1NAL0_9EUGL</name>
<feature type="transmembrane region" description="Helical" evidence="1">
    <location>
        <begin position="27"/>
        <end position="52"/>
    </location>
</feature>
<accession>A0A7S1NAL0</accession>